<name>A0A9P0LMG2_ACAOB</name>
<protein>
    <submittedName>
        <fullName evidence="1">Uncharacterized protein</fullName>
    </submittedName>
</protein>
<keyword evidence="2" id="KW-1185">Reference proteome</keyword>
<dbReference type="Proteomes" id="UP001152888">
    <property type="component" value="Unassembled WGS sequence"/>
</dbReference>
<evidence type="ECO:0000313" key="2">
    <source>
        <dbReference type="Proteomes" id="UP001152888"/>
    </source>
</evidence>
<comment type="caution">
    <text evidence="1">The sequence shown here is derived from an EMBL/GenBank/DDBJ whole genome shotgun (WGS) entry which is preliminary data.</text>
</comment>
<sequence length="113" mass="13049">MKKMAGTDELPFRLVGITKEDLANLIEECYIDAQSIPSGDESLSESVQDIQEDFTRENSPMNQKPSNRRMRDQCICCQIIIVLKIIWISTAQRKMEPLCLYLVQKLWLTITII</sequence>
<reference evidence="1" key="1">
    <citation type="submission" date="2022-03" db="EMBL/GenBank/DDBJ databases">
        <authorList>
            <person name="Sayadi A."/>
        </authorList>
    </citation>
    <scope>NUCLEOTIDE SEQUENCE</scope>
</reference>
<dbReference type="EMBL" id="CAKOFQ010007259">
    <property type="protein sequence ID" value="CAH1996413.1"/>
    <property type="molecule type" value="Genomic_DNA"/>
</dbReference>
<accession>A0A9P0LMG2</accession>
<gene>
    <name evidence="1" type="ORF">ACAOBT_LOCUS23197</name>
</gene>
<proteinExistence type="predicted"/>
<dbReference type="AlphaFoldDB" id="A0A9P0LMG2"/>
<organism evidence="1 2">
    <name type="scientific">Acanthoscelides obtectus</name>
    <name type="common">Bean weevil</name>
    <name type="synonym">Bruchus obtectus</name>
    <dbReference type="NCBI Taxonomy" id="200917"/>
    <lineage>
        <taxon>Eukaryota</taxon>
        <taxon>Metazoa</taxon>
        <taxon>Ecdysozoa</taxon>
        <taxon>Arthropoda</taxon>
        <taxon>Hexapoda</taxon>
        <taxon>Insecta</taxon>
        <taxon>Pterygota</taxon>
        <taxon>Neoptera</taxon>
        <taxon>Endopterygota</taxon>
        <taxon>Coleoptera</taxon>
        <taxon>Polyphaga</taxon>
        <taxon>Cucujiformia</taxon>
        <taxon>Chrysomeloidea</taxon>
        <taxon>Chrysomelidae</taxon>
        <taxon>Bruchinae</taxon>
        <taxon>Bruchini</taxon>
        <taxon>Acanthoscelides</taxon>
    </lineage>
</organism>
<evidence type="ECO:0000313" key="1">
    <source>
        <dbReference type="EMBL" id="CAH1996413.1"/>
    </source>
</evidence>